<evidence type="ECO:0000259" key="7">
    <source>
        <dbReference type="PROSITE" id="PS51160"/>
    </source>
</evidence>
<sequence>MKKKIIVVKGRVQGVGFRYVTKQLADELEIKGTVANQDDGSVYIEAQGSDEQMERFITKLKNNPTPFSKVETIDITDSEKLDNFISFKITN</sequence>
<feature type="domain" description="Acylphosphatase-like" evidence="7">
    <location>
        <begin position="3"/>
        <end position="91"/>
    </location>
</feature>
<evidence type="ECO:0000256" key="2">
    <source>
        <dbReference type="ARBA" id="ARBA00012150"/>
    </source>
</evidence>
<dbReference type="InterPro" id="IPR020456">
    <property type="entry name" value="Acylphosphatase"/>
</dbReference>
<protein>
    <recommendedName>
        <fullName evidence="3 5">acylphosphatase</fullName>
        <ecNumber evidence="2 5">3.6.1.7</ecNumber>
    </recommendedName>
</protein>
<dbReference type="GO" id="GO:0003998">
    <property type="term" value="F:acylphosphatase activity"/>
    <property type="evidence" value="ECO:0007669"/>
    <property type="project" value="UniProtKB-EC"/>
</dbReference>
<feature type="active site" evidence="5">
    <location>
        <position position="18"/>
    </location>
</feature>
<dbReference type="SUPFAM" id="SSF54975">
    <property type="entry name" value="Acylphosphatase/BLUF domain-like"/>
    <property type="match status" value="1"/>
</dbReference>
<dbReference type="InterPro" id="IPR001792">
    <property type="entry name" value="Acylphosphatase-like_dom"/>
</dbReference>
<evidence type="ECO:0000256" key="6">
    <source>
        <dbReference type="RuleBase" id="RU004168"/>
    </source>
</evidence>
<dbReference type="PROSITE" id="PS00150">
    <property type="entry name" value="ACYLPHOSPHATASE_1"/>
    <property type="match status" value="1"/>
</dbReference>
<dbReference type="InterPro" id="IPR017968">
    <property type="entry name" value="Acylphosphatase_CS"/>
</dbReference>
<evidence type="ECO:0000256" key="4">
    <source>
        <dbReference type="ARBA" id="ARBA00047645"/>
    </source>
</evidence>
<gene>
    <name evidence="8" type="ORF">G7057_10230</name>
</gene>
<dbReference type="EMBL" id="CP049740">
    <property type="protein sequence ID" value="QII82775.1"/>
    <property type="molecule type" value="Genomic_DNA"/>
</dbReference>
<dbReference type="Pfam" id="PF00708">
    <property type="entry name" value="Acylphosphatase"/>
    <property type="match status" value="1"/>
</dbReference>
<evidence type="ECO:0000313" key="9">
    <source>
        <dbReference type="Proteomes" id="UP000501451"/>
    </source>
</evidence>
<organism evidence="8 9">
    <name type="scientific">Jeotgalibaca arthritidis</name>
    <dbReference type="NCBI Taxonomy" id="1868794"/>
    <lineage>
        <taxon>Bacteria</taxon>
        <taxon>Bacillati</taxon>
        <taxon>Bacillota</taxon>
        <taxon>Bacilli</taxon>
        <taxon>Lactobacillales</taxon>
        <taxon>Carnobacteriaceae</taxon>
        <taxon>Jeotgalibaca</taxon>
    </lineage>
</organism>
<proteinExistence type="inferred from homology"/>
<dbReference type="PANTHER" id="PTHR47268">
    <property type="entry name" value="ACYLPHOSPHATASE"/>
    <property type="match status" value="1"/>
</dbReference>
<evidence type="ECO:0000256" key="3">
    <source>
        <dbReference type="ARBA" id="ARBA00015991"/>
    </source>
</evidence>
<evidence type="ECO:0000256" key="1">
    <source>
        <dbReference type="ARBA" id="ARBA00005614"/>
    </source>
</evidence>
<feature type="active site" evidence="5">
    <location>
        <position position="36"/>
    </location>
</feature>
<dbReference type="Proteomes" id="UP000501451">
    <property type="component" value="Chromosome"/>
</dbReference>
<dbReference type="PANTHER" id="PTHR47268:SF4">
    <property type="entry name" value="ACYLPHOSPHATASE"/>
    <property type="match status" value="1"/>
</dbReference>
<dbReference type="RefSeq" id="WP_166163483.1">
    <property type="nucleotide sequence ID" value="NZ_CP049740.1"/>
</dbReference>
<dbReference type="EC" id="3.6.1.7" evidence="2 5"/>
<accession>A0A6G7KBZ1</accession>
<comment type="catalytic activity">
    <reaction evidence="4 5">
        <text>an acyl phosphate + H2O = a carboxylate + phosphate + H(+)</text>
        <dbReference type="Rhea" id="RHEA:14965"/>
        <dbReference type="ChEBI" id="CHEBI:15377"/>
        <dbReference type="ChEBI" id="CHEBI:15378"/>
        <dbReference type="ChEBI" id="CHEBI:29067"/>
        <dbReference type="ChEBI" id="CHEBI:43474"/>
        <dbReference type="ChEBI" id="CHEBI:59918"/>
        <dbReference type="EC" id="3.6.1.7"/>
    </reaction>
</comment>
<evidence type="ECO:0000313" key="8">
    <source>
        <dbReference type="EMBL" id="QII82775.1"/>
    </source>
</evidence>
<evidence type="ECO:0000256" key="5">
    <source>
        <dbReference type="PROSITE-ProRule" id="PRU00520"/>
    </source>
</evidence>
<dbReference type="AlphaFoldDB" id="A0A6G7KBZ1"/>
<dbReference type="KEGG" id="jar:G7057_10230"/>
<name>A0A6G7KBZ1_9LACT</name>
<dbReference type="Gene3D" id="3.30.70.100">
    <property type="match status" value="1"/>
</dbReference>
<dbReference type="PROSITE" id="PS51160">
    <property type="entry name" value="ACYLPHOSPHATASE_3"/>
    <property type="match status" value="1"/>
</dbReference>
<keyword evidence="9" id="KW-1185">Reference proteome</keyword>
<reference evidence="8 9" key="1">
    <citation type="journal article" date="2017" name="Int. J. Syst. Evol. Microbiol.">
        <title>Jeotgalibaca porci sp. nov. and Jeotgalibaca arthritidis sp. nov., isolated from pigs, and emended description of the genus Jeotgalibaca.</title>
        <authorList>
            <person name="Zamora L."/>
            <person name="Perez-Sancho M."/>
            <person name="Dominguez L."/>
            <person name="Fernandez-Garayzabal J.F."/>
            <person name="Vela A.I."/>
        </authorList>
    </citation>
    <scope>NUCLEOTIDE SEQUENCE [LARGE SCALE GENOMIC DNA]</scope>
    <source>
        <strain evidence="8 9">CECT 9157</strain>
    </source>
</reference>
<keyword evidence="5" id="KW-0378">Hydrolase</keyword>
<dbReference type="InterPro" id="IPR036046">
    <property type="entry name" value="Acylphosphatase-like_dom_sf"/>
</dbReference>
<comment type="similarity">
    <text evidence="1 6">Belongs to the acylphosphatase family.</text>
</comment>